<organism evidence="3 4">
    <name type="scientific">Nocardia asteroides NBRC 15531</name>
    <dbReference type="NCBI Taxonomy" id="1110697"/>
    <lineage>
        <taxon>Bacteria</taxon>
        <taxon>Bacillati</taxon>
        <taxon>Actinomycetota</taxon>
        <taxon>Actinomycetes</taxon>
        <taxon>Mycobacteriales</taxon>
        <taxon>Nocardiaceae</taxon>
        <taxon>Nocardia</taxon>
    </lineage>
</organism>
<proteinExistence type="inferred from homology"/>
<accession>U5ERC0</accession>
<evidence type="ECO:0000313" key="3">
    <source>
        <dbReference type="EMBL" id="GAD87644.1"/>
    </source>
</evidence>
<reference evidence="3 4" key="1">
    <citation type="journal article" date="2014" name="BMC Genomics">
        <title>Genome based analysis of type-I polyketide synthase and nonribosomal peptide synthetase gene clusters in seven strains of five representative Nocardia species.</title>
        <authorList>
            <person name="Komaki H."/>
            <person name="Ichikawa N."/>
            <person name="Hosoyama A."/>
            <person name="Takahashi-Nakaguchi A."/>
            <person name="Matsuzawa T."/>
            <person name="Suzuki K."/>
            <person name="Fujita N."/>
            <person name="Gonoi T."/>
        </authorList>
    </citation>
    <scope>NUCLEOTIDE SEQUENCE [LARGE SCALE GENOMIC DNA]</scope>
    <source>
        <strain evidence="3 4">NBRC 15531</strain>
    </source>
</reference>
<evidence type="ECO:0000313" key="4">
    <source>
        <dbReference type="Proteomes" id="UP000017048"/>
    </source>
</evidence>
<dbReference type="Pfam" id="PF03795">
    <property type="entry name" value="YCII"/>
    <property type="match status" value="1"/>
</dbReference>
<dbReference type="InterPro" id="IPR005545">
    <property type="entry name" value="YCII"/>
</dbReference>
<dbReference type="PANTHER" id="PTHR35174">
    <property type="entry name" value="BLL7171 PROTEIN-RELATED"/>
    <property type="match status" value="1"/>
</dbReference>
<protein>
    <recommendedName>
        <fullName evidence="2">YCII-related domain-containing protein</fullName>
    </recommendedName>
</protein>
<dbReference type="EMBL" id="BAFO02000036">
    <property type="protein sequence ID" value="GAD87644.1"/>
    <property type="molecule type" value="Genomic_DNA"/>
</dbReference>
<evidence type="ECO:0000259" key="2">
    <source>
        <dbReference type="Pfam" id="PF03795"/>
    </source>
</evidence>
<dbReference type="PANTHER" id="PTHR35174:SF3">
    <property type="entry name" value="BLL7171 PROTEIN"/>
    <property type="match status" value="1"/>
</dbReference>
<dbReference type="eggNOG" id="COG3795">
    <property type="taxonomic scope" value="Bacteria"/>
</dbReference>
<dbReference type="Proteomes" id="UP000017048">
    <property type="component" value="Unassembled WGS sequence"/>
</dbReference>
<evidence type="ECO:0000256" key="1">
    <source>
        <dbReference type="ARBA" id="ARBA00007689"/>
    </source>
</evidence>
<comment type="similarity">
    <text evidence="1">Belongs to the YciI family.</text>
</comment>
<dbReference type="STRING" id="1824.SAMN05444423_110183"/>
<dbReference type="AlphaFoldDB" id="U5ERC0"/>
<sequence>MRAKDGDVLITDGPYAEGTEHIGGFALIQAADLDEATEWAGRLSAVLTLPIEVRPVAHG</sequence>
<comment type="caution">
    <text evidence="3">The sequence shown here is derived from an EMBL/GenBank/DDBJ whole genome shotgun (WGS) entry which is preliminary data.</text>
</comment>
<dbReference type="InterPro" id="IPR011008">
    <property type="entry name" value="Dimeric_a/b-barrel"/>
</dbReference>
<dbReference type="SUPFAM" id="SSF54909">
    <property type="entry name" value="Dimeric alpha+beta barrel"/>
    <property type="match status" value="1"/>
</dbReference>
<dbReference type="Gene3D" id="3.30.70.1060">
    <property type="entry name" value="Dimeric alpha+beta barrel"/>
    <property type="match status" value="1"/>
</dbReference>
<feature type="domain" description="YCII-related" evidence="2">
    <location>
        <begin position="6"/>
        <end position="56"/>
    </location>
</feature>
<name>U5ERC0_NOCAS</name>
<gene>
    <name evidence="3" type="ORF">NCAST_36_00260</name>
</gene>
<keyword evidence="4" id="KW-1185">Reference proteome</keyword>